<keyword evidence="3" id="KW-1185">Reference proteome</keyword>
<dbReference type="RefSeq" id="WP_066061319.1">
    <property type="nucleotide sequence ID" value="NZ_CP013015.1"/>
</dbReference>
<dbReference type="EMBL" id="CP013015">
    <property type="protein sequence ID" value="AMM40625.1"/>
    <property type="molecule type" value="Genomic_DNA"/>
</dbReference>
<proteinExistence type="predicted"/>
<accession>A0A7U4QJT3</accession>
<dbReference type="KEGG" id="daw:HS1_000821"/>
<evidence type="ECO:0000313" key="3">
    <source>
        <dbReference type="Proteomes" id="UP000070560"/>
    </source>
</evidence>
<reference evidence="2 3" key="1">
    <citation type="submission" date="2015-10" db="EMBL/GenBank/DDBJ databases">
        <title>Candidatus Desulfofervidus auxilii, a hydrogenotrophic sulfate-reducing bacterium involved in the thermophilic anaerobic oxidation of methane.</title>
        <authorList>
            <person name="Krukenberg V."/>
            <person name="Richter M."/>
            <person name="Wegener G."/>
        </authorList>
    </citation>
    <scope>NUCLEOTIDE SEQUENCE [LARGE SCALE GENOMIC DNA]</scope>
    <source>
        <strain evidence="2 3">HS1</strain>
    </source>
</reference>
<evidence type="ECO:0000313" key="2">
    <source>
        <dbReference type="EMBL" id="AMM40625.1"/>
    </source>
</evidence>
<gene>
    <name evidence="2" type="ORF">HS1_000821</name>
</gene>
<feature type="chain" id="PRO_5031063529" evidence="1">
    <location>
        <begin position="22"/>
        <end position="127"/>
    </location>
</feature>
<dbReference type="OrthoDB" id="9793339at2"/>
<protein>
    <submittedName>
        <fullName evidence="2">Uncharacterized protein</fullName>
    </submittedName>
</protein>
<evidence type="ECO:0000256" key="1">
    <source>
        <dbReference type="SAM" id="SignalP"/>
    </source>
</evidence>
<dbReference type="Proteomes" id="UP000070560">
    <property type="component" value="Chromosome"/>
</dbReference>
<sequence length="127" mass="14484">MKKTVVLSVLLFLFGSLAVEAKVVNQTHQKLYGAHFWIPKFAVSEQSKYVMTDFGPGNIRFLERIDIVIDDEMRVNGIRIFYTTGDGIKRQVYLHQVKGWILESPPSPKSVSKKVLIQTVTTDELSR</sequence>
<organism evidence="2 3">
    <name type="scientific">Desulfofervidus auxilii</name>
    <dbReference type="NCBI Taxonomy" id="1621989"/>
    <lineage>
        <taxon>Bacteria</taxon>
        <taxon>Pseudomonadati</taxon>
        <taxon>Thermodesulfobacteriota</taxon>
        <taxon>Candidatus Desulfofervidia</taxon>
        <taxon>Candidatus Desulfofervidales</taxon>
        <taxon>Candidatus Desulfofervidaceae</taxon>
        <taxon>Candidatus Desulfofervidus</taxon>
    </lineage>
</organism>
<keyword evidence="1" id="KW-0732">Signal</keyword>
<feature type="signal peptide" evidence="1">
    <location>
        <begin position="1"/>
        <end position="21"/>
    </location>
</feature>
<dbReference type="AlphaFoldDB" id="A0A7U4QJT3"/>
<name>A0A7U4QJT3_DESA2</name>